<reference evidence="3 4" key="1">
    <citation type="submission" date="2014-04" db="EMBL/GenBank/DDBJ databases">
        <authorList>
            <consortium name="DOE Joint Genome Institute"/>
            <person name="Kuo A."/>
            <person name="Girlanda M."/>
            <person name="Perotto S."/>
            <person name="Kohler A."/>
            <person name="Nagy L.G."/>
            <person name="Floudas D."/>
            <person name="Copeland A."/>
            <person name="Barry K.W."/>
            <person name="Cichocki N."/>
            <person name="Veneault-Fourrey C."/>
            <person name="LaButti K."/>
            <person name="Lindquist E.A."/>
            <person name="Lipzen A."/>
            <person name="Lundell T."/>
            <person name="Morin E."/>
            <person name="Murat C."/>
            <person name="Sun H."/>
            <person name="Tunlid A."/>
            <person name="Henrissat B."/>
            <person name="Grigoriev I.V."/>
            <person name="Hibbett D.S."/>
            <person name="Martin F."/>
            <person name="Nordberg H.P."/>
            <person name="Cantor M.N."/>
            <person name="Hua S.X."/>
        </authorList>
    </citation>
    <scope>NUCLEOTIDE SEQUENCE [LARGE SCALE GENOMIC DNA]</scope>
    <source>
        <strain evidence="3 4">MUT 4182</strain>
    </source>
</reference>
<protein>
    <recommendedName>
        <fullName evidence="2">Putative 5'-nucleotidase C-terminal domain-containing protein</fullName>
    </recommendedName>
</protein>
<dbReference type="InterPro" id="IPR053828">
    <property type="entry name" value="Nucleosidase_C"/>
</dbReference>
<feature type="chain" id="PRO_5002168656" description="Putative 5'-nucleotidase C-terminal domain-containing protein" evidence="1">
    <location>
        <begin position="20"/>
        <end position="679"/>
    </location>
</feature>
<feature type="signal peptide" evidence="1">
    <location>
        <begin position="1"/>
        <end position="19"/>
    </location>
</feature>
<dbReference type="PANTHER" id="PTHR11575:SF22">
    <property type="entry name" value="ADL392WP"/>
    <property type="match status" value="1"/>
</dbReference>
<evidence type="ECO:0000256" key="1">
    <source>
        <dbReference type="SAM" id="SignalP"/>
    </source>
</evidence>
<evidence type="ECO:0000313" key="3">
    <source>
        <dbReference type="EMBL" id="KIO26730.1"/>
    </source>
</evidence>
<dbReference type="SUPFAM" id="SSF56300">
    <property type="entry name" value="Metallo-dependent phosphatases"/>
    <property type="match status" value="2"/>
</dbReference>
<dbReference type="SUPFAM" id="SSF55816">
    <property type="entry name" value="5'-nucleotidase (syn. UDP-sugar hydrolase), C-terminal domain"/>
    <property type="match status" value="1"/>
</dbReference>
<dbReference type="Proteomes" id="UP000054248">
    <property type="component" value="Unassembled WGS sequence"/>
</dbReference>
<reference evidence="4" key="2">
    <citation type="submission" date="2015-01" db="EMBL/GenBank/DDBJ databases">
        <title>Evolutionary Origins and Diversification of the Mycorrhizal Mutualists.</title>
        <authorList>
            <consortium name="DOE Joint Genome Institute"/>
            <consortium name="Mycorrhizal Genomics Consortium"/>
            <person name="Kohler A."/>
            <person name="Kuo A."/>
            <person name="Nagy L.G."/>
            <person name="Floudas D."/>
            <person name="Copeland A."/>
            <person name="Barry K.W."/>
            <person name="Cichocki N."/>
            <person name="Veneault-Fourrey C."/>
            <person name="LaButti K."/>
            <person name="Lindquist E.A."/>
            <person name="Lipzen A."/>
            <person name="Lundell T."/>
            <person name="Morin E."/>
            <person name="Murat C."/>
            <person name="Riley R."/>
            <person name="Ohm R."/>
            <person name="Sun H."/>
            <person name="Tunlid A."/>
            <person name="Henrissat B."/>
            <person name="Grigoriev I.V."/>
            <person name="Hibbett D.S."/>
            <person name="Martin F."/>
        </authorList>
    </citation>
    <scope>NUCLEOTIDE SEQUENCE [LARGE SCALE GENOMIC DNA]</scope>
    <source>
        <strain evidence="4">MUT 4182</strain>
    </source>
</reference>
<organism evidence="3 4">
    <name type="scientific">Tulasnella calospora MUT 4182</name>
    <dbReference type="NCBI Taxonomy" id="1051891"/>
    <lineage>
        <taxon>Eukaryota</taxon>
        <taxon>Fungi</taxon>
        <taxon>Dikarya</taxon>
        <taxon>Basidiomycota</taxon>
        <taxon>Agaricomycotina</taxon>
        <taxon>Agaricomycetes</taxon>
        <taxon>Cantharellales</taxon>
        <taxon>Tulasnellaceae</taxon>
        <taxon>Tulasnella</taxon>
    </lineage>
</organism>
<accession>A0A0C3Q9L2</accession>
<dbReference type="InterPro" id="IPR006179">
    <property type="entry name" value="5_nucleotidase/apyrase"/>
</dbReference>
<dbReference type="AlphaFoldDB" id="A0A0C3Q9L2"/>
<dbReference type="GO" id="GO:0009166">
    <property type="term" value="P:nucleotide catabolic process"/>
    <property type="evidence" value="ECO:0007669"/>
    <property type="project" value="InterPro"/>
</dbReference>
<keyword evidence="1" id="KW-0732">Signal</keyword>
<dbReference type="Pfam" id="PF21953">
    <property type="entry name" value="NadN_nucleosid_C"/>
    <property type="match status" value="1"/>
</dbReference>
<dbReference type="PANTHER" id="PTHR11575">
    <property type="entry name" value="5'-NUCLEOTIDASE-RELATED"/>
    <property type="match status" value="1"/>
</dbReference>
<name>A0A0C3Q9L2_9AGAM</name>
<proteinExistence type="predicted"/>
<sequence>MRSSHFVLSLALVSETVLAFAGQTRPKIELQDVIEQLFQRYPQDVLTGILFQVNFVHTSDIHSWYRGHQKTDDVSRSWNANIGDVASFVHHMKEKAEVIAYHKLGASLAHCWGSSRARGKTFSSSTLEMTHTGGGLSDSGNPEGGEALAIHVTLPYDVMTPGNHELENRAIALNLYHNITSRLPDSEKSKYLASNVYITTEYEEEVPLAERYRIWTTRDGKGRKVAALGVSFENSKTRAADVRIQPIEEMIKEKWFVDDVLGSNPNIFLLVGHMSISDKDDKWNVVHAAIRERHPETPIFIFAGHSHRRDCRMNFDTAGRSIAIESGRYLETIGWVSAALTESKPLEFVRRYLDPSKDTFLRHSGVDKKSFDTEIGKDVMRRFNELAKQRGLDELYGCAPHTYNWDHEKYTKHAKDHVLNFYMDEVFPAVVTTKDMTTGEPNPYFLLLNNGFMRVLLTNWIQMGDGKLTSDNLKVVNTPYKQQFSFIRLPRLISERVLEMIDHLQGKTDEAVTDFGAAYGNSVGQTVLSADEKEETPLTLGRYLRNEIVERLTVTSPGYVTEDSCGQLGPGDDTIHSSPGLKIQLPPTYVHSRPSSIETLGNYDLVDFVTLRRLQDRVQDVVNATIAMHNKFCEGQWRLCRPVANVTKADWKQYGSVDSSDAIMEYARILEENQQRDSD</sequence>
<dbReference type="HOGENOM" id="CLU_438872_0_0_1"/>
<feature type="domain" description="Putative 5'-nucleotidase C-terminal" evidence="2">
    <location>
        <begin position="413"/>
        <end position="617"/>
    </location>
</feature>
<evidence type="ECO:0000259" key="2">
    <source>
        <dbReference type="Pfam" id="PF21953"/>
    </source>
</evidence>
<dbReference type="InterPro" id="IPR036907">
    <property type="entry name" value="5'-Nucleotdase_C_sf"/>
</dbReference>
<dbReference type="GO" id="GO:0005829">
    <property type="term" value="C:cytosol"/>
    <property type="evidence" value="ECO:0007669"/>
    <property type="project" value="TreeGrafter"/>
</dbReference>
<gene>
    <name evidence="3" type="ORF">M407DRAFT_7693</name>
</gene>
<evidence type="ECO:0000313" key="4">
    <source>
        <dbReference type="Proteomes" id="UP000054248"/>
    </source>
</evidence>
<dbReference type="Gene3D" id="3.60.21.10">
    <property type="match status" value="2"/>
</dbReference>
<dbReference type="Gene3D" id="3.90.780.10">
    <property type="entry name" value="5'-Nucleotidase, C-terminal domain"/>
    <property type="match status" value="1"/>
</dbReference>
<dbReference type="STRING" id="1051891.A0A0C3Q9L2"/>
<keyword evidence="4" id="KW-1185">Reference proteome</keyword>
<dbReference type="InterPro" id="IPR029052">
    <property type="entry name" value="Metallo-depent_PP-like"/>
</dbReference>
<dbReference type="GO" id="GO:0016787">
    <property type="term" value="F:hydrolase activity"/>
    <property type="evidence" value="ECO:0007669"/>
    <property type="project" value="InterPro"/>
</dbReference>
<dbReference type="EMBL" id="KN823020">
    <property type="protein sequence ID" value="KIO26730.1"/>
    <property type="molecule type" value="Genomic_DNA"/>
</dbReference>
<dbReference type="OrthoDB" id="7722975at2759"/>